<dbReference type="InterPro" id="IPR024197">
    <property type="entry name" value="TPP-like"/>
</dbReference>
<gene>
    <name evidence="1" type="ORF">DFR42_105158</name>
</gene>
<comment type="caution">
    <text evidence="1">The sequence shown here is derived from an EMBL/GenBank/DDBJ whole genome shotgun (WGS) entry which is preliminary data.</text>
</comment>
<dbReference type="SUPFAM" id="SSF56784">
    <property type="entry name" value="HAD-like"/>
    <property type="match status" value="1"/>
</dbReference>
<keyword evidence="1" id="KW-0378">Hydrolase</keyword>
<proteinExistence type="predicted"/>
<dbReference type="PIRSF" id="PIRSF030802">
    <property type="entry name" value="UCP030802"/>
    <property type="match status" value="1"/>
</dbReference>
<dbReference type="EMBL" id="QJKB01000005">
    <property type="protein sequence ID" value="PXX42500.1"/>
    <property type="molecule type" value="Genomic_DNA"/>
</dbReference>
<evidence type="ECO:0000313" key="1">
    <source>
        <dbReference type="EMBL" id="PXX42500.1"/>
    </source>
</evidence>
<sequence>MKKFLFVDLDDTLFQSMEKCGDATDLKPIAFLKDGAPISYSTHKQRELLGMFEQSMTLIPTTARNFDAYNRVKLDFNSYAIINYGGVILSEDGQADLSYLSAKQSQMHLALPGLMDVMQHIDDYGRKVGFTGKARLIEDFGTPFYMVLKDPHKKPEPLAEVEKHVVAPWLASDGKDYYLHRNGNNLAVLPKALNKANAVLHLKAVLSEQHGEILSFGMGDSKSDACFMSQCDYAIIPRSTQLAGVALEAL</sequence>
<accession>A0A318J763</accession>
<reference evidence="1 2" key="1">
    <citation type="submission" date="2018-05" db="EMBL/GenBank/DDBJ databases">
        <title>Genomic Encyclopedia of Type Strains, Phase IV (KMG-IV): sequencing the most valuable type-strain genomes for metagenomic binning, comparative biology and taxonomic classification.</title>
        <authorList>
            <person name="Goeker M."/>
        </authorList>
    </citation>
    <scope>NUCLEOTIDE SEQUENCE [LARGE SCALE GENOMIC DNA]</scope>
    <source>
        <strain evidence="1 2">DSM 19792</strain>
    </source>
</reference>
<dbReference type="InterPro" id="IPR023214">
    <property type="entry name" value="HAD_sf"/>
</dbReference>
<protein>
    <submittedName>
        <fullName evidence="1">Hydroxymethylpyrimidine pyrophosphatase-like HAD family hydrolase</fullName>
    </submittedName>
</protein>
<dbReference type="AlphaFoldDB" id="A0A318J763"/>
<dbReference type="OrthoDB" id="8746852at2"/>
<evidence type="ECO:0000313" key="2">
    <source>
        <dbReference type="Proteomes" id="UP000247792"/>
    </source>
</evidence>
<dbReference type="Gene3D" id="3.40.50.1000">
    <property type="entry name" value="HAD superfamily/HAD-like"/>
    <property type="match status" value="1"/>
</dbReference>
<dbReference type="GO" id="GO:0016787">
    <property type="term" value="F:hydrolase activity"/>
    <property type="evidence" value="ECO:0007669"/>
    <property type="project" value="UniProtKB-KW"/>
</dbReference>
<dbReference type="RefSeq" id="WP_110256051.1">
    <property type="nucleotide sequence ID" value="NZ_QJKB01000005.1"/>
</dbReference>
<organism evidence="1 2">
    <name type="scientific">Undibacterium pigrum</name>
    <dbReference type="NCBI Taxonomy" id="401470"/>
    <lineage>
        <taxon>Bacteria</taxon>
        <taxon>Pseudomonadati</taxon>
        <taxon>Pseudomonadota</taxon>
        <taxon>Betaproteobacteria</taxon>
        <taxon>Burkholderiales</taxon>
        <taxon>Oxalobacteraceae</taxon>
        <taxon>Undibacterium</taxon>
    </lineage>
</organism>
<dbReference type="InterPro" id="IPR036412">
    <property type="entry name" value="HAD-like_sf"/>
</dbReference>
<keyword evidence="2" id="KW-1185">Reference proteome</keyword>
<dbReference type="Proteomes" id="UP000247792">
    <property type="component" value="Unassembled WGS sequence"/>
</dbReference>
<name>A0A318J763_9BURK</name>